<proteinExistence type="predicted"/>
<dbReference type="EMBL" id="JAXOVC010000001">
    <property type="protein sequence ID" value="KAK4507521.1"/>
    <property type="molecule type" value="Genomic_DNA"/>
</dbReference>
<feature type="compositionally biased region" description="Pro residues" evidence="1">
    <location>
        <begin position="144"/>
        <end position="156"/>
    </location>
</feature>
<gene>
    <name evidence="2" type="ORF">PRZ48_001256</name>
</gene>
<feature type="compositionally biased region" description="Polar residues" evidence="1">
    <location>
        <begin position="198"/>
        <end position="208"/>
    </location>
</feature>
<evidence type="ECO:0000256" key="1">
    <source>
        <dbReference type="SAM" id="MobiDB-lite"/>
    </source>
</evidence>
<feature type="compositionally biased region" description="Polar residues" evidence="1">
    <location>
        <begin position="44"/>
        <end position="53"/>
    </location>
</feature>
<feature type="compositionally biased region" description="Low complexity" evidence="1">
    <location>
        <begin position="74"/>
        <end position="85"/>
    </location>
</feature>
<feature type="compositionally biased region" description="Pro residues" evidence="1">
    <location>
        <begin position="107"/>
        <end position="121"/>
    </location>
</feature>
<comment type="caution">
    <text evidence="2">The sequence shown here is derived from an EMBL/GenBank/DDBJ whole genome shotgun (WGS) entry which is preliminary data.</text>
</comment>
<feature type="region of interest" description="Disordered" evidence="1">
    <location>
        <begin position="30"/>
        <end position="225"/>
    </location>
</feature>
<reference evidence="2 3" key="1">
    <citation type="journal article" date="2023" name="G3 (Bethesda)">
        <title>A chromosome-level genome assembly of Zasmidium syzygii isolated from banana leaves.</title>
        <authorList>
            <person name="van Westerhoven A.C."/>
            <person name="Mehrabi R."/>
            <person name="Talebi R."/>
            <person name="Steentjes M.B.F."/>
            <person name="Corcolon B."/>
            <person name="Chong P.A."/>
            <person name="Kema G.H.J."/>
            <person name="Seidl M.F."/>
        </authorList>
    </citation>
    <scope>NUCLEOTIDE SEQUENCE [LARGE SCALE GENOMIC DNA]</scope>
    <source>
        <strain evidence="2 3">P124</strain>
    </source>
</reference>
<feature type="compositionally biased region" description="Polar residues" evidence="1">
    <location>
        <begin position="157"/>
        <end position="179"/>
    </location>
</feature>
<protein>
    <submittedName>
        <fullName evidence="2">Uncharacterized protein</fullName>
    </submittedName>
</protein>
<dbReference type="Proteomes" id="UP001305779">
    <property type="component" value="Unassembled WGS sequence"/>
</dbReference>
<feature type="compositionally biased region" description="Low complexity" evidence="1">
    <location>
        <begin position="54"/>
        <end position="67"/>
    </location>
</feature>
<accession>A0ABR0F2B4</accession>
<keyword evidence="3" id="KW-1185">Reference proteome</keyword>
<evidence type="ECO:0000313" key="2">
    <source>
        <dbReference type="EMBL" id="KAK4507521.1"/>
    </source>
</evidence>
<feature type="compositionally biased region" description="Basic and acidic residues" evidence="1">
    <location>
        <begin position="30"/>
        <end position="41"/>
    </location>
</feature>
<sequence length="278" mass="28812">MPIHSYALYHIKSKEEIKQRFSNMPPIKVHIDDPITPKKGDGVTPQTADSGIRQSAVNATTTAQQNAPYPPAQPGAAAVPAATPYVPSPQPQPTPTRTTASSNNYGPPAPQPGAVPIPPGQQAPVTASIPPPPKAGETAQAPPTTMPPQMGVPPPQSNYTPTKGTVYSPPETTGPTTLNFGAVPAPAPITAGSHPPGYQQNTNAQEMTSAARASLDAEERRGSNFGTNFGTNFGLGGGDSSNDTVGNAWNAVKGWATTAGKSLAETEKEVWKRINGDK</sequence>
<evidence type="ECO:0000313" key="3">
    <source>
        <dbReference type="Proteomes" id="UP001305779"/>
    </source>
</evidence>
<organism evidence="2 3">
    <name type="scientific">Zasmidium cellare</name>
    <name type="common">Wine cellar mold</name>
    <name type="synonym">Racodium cellare</name>
    <dbReference type="NCBI Taxonomy" id="395010"/>
    <lineage>
        <taxon>Eukaryota</taxon>
        <taxon>Fungi</taxon>
        <taxon>Dikarya</taxon>
        <taxon>Ascomycota</taxon>
        <taxon>Pezizomycotina</taxon>
        <taxon>Dothideomycetes</taxon>
        <taxon>Dothideomycetidae</taxon>
        <taxon>Mycosphaerellales</taxon>
        <taxon>Mycosphaerellaceae</taxon>
        <taxon>Zasmidium</taxon>
    </lineage>
</organism>
<name>A0ABR0F2B4_ZASCE</name>